<dbReference type="Proteomes" id="UP000664534">
    <property type="component" value="Unassembled WGS sequence"/>
</dbReference>
<sequence length="122" mass="13439">MIAIGRALTGRMPDDACVEDFKTYTCGISKFVRKNIPLDGRQETLEGWEVGMDVPKTDWRAGVAGGWDCVVNSDCGHLKGGEERGWHFHGDEAFDGPDAALVDEHGHDTVVRNREEVADPKL</sequence>
<dbReference type="InterPro" id="IPR029033">
    <property type="entry name" value="His_PPase_superfam"/>
</dbReference>
<reference evidence="1" key="1">
    <citation type="submission" date="2021-03" db="EMBL/GenBank/DDBJ databases">
        <authorList>
            <person name="Tagirdzhanova G."/>
        </authorList>
    </citation>
    <scope>NUCLEOTIDE SEQUENCE</scope>
</reference>
<dbReference type="EMBL" id="CAJPDT010000050">
    <property type="protein sequence ID" value="CAF9928672.1"/>
    <property type="molecule type" value="Genomic_DNA"/>
</dbReference>
<evidence type="ECO:0000313" key="2">
    <source>
        <dbReference type="Proteomes" id="UP000664534"/>
    </source>
</evidence>
<proteinExistence type="predicted"/>
<dbReference type="Gene3D" id="3.40.50.1240">
    <property type="entry name" value="Phosphoglycerate mutase-like"/>
    <property type="match status" value="1"/>
</dbReference>
<comment type="caution">
    <text evidence="1">The sequence shown here is derived from an EMBL/GenBank/DDBJ whole genome shotgun (WGS) entry which is preliminary data.</text>
</comment>
<gene>
    <name evidence="1" type="ORF">IMSHALPRED_007724</name>
</gene>
<organism evidence="1 2">
    <name type="scientific">Imshaugia aleurites</name>
    <dbReference type="NCBI Taxonomy" id="172621"/>
    <lineage>
        <taxon>Eukaryota</taxon>
        <taxon>Fungi</taxon>
        <taxon>Dikarya</taxon>
        <taxon>Ascomycota</taxon>
        <taxon>Pezizomycotina</taxon>
        <taxon>Lecanoromycetes</taxon>
        <taxon>OSLEUM clade</taxon>
        <taxon>Lecanoromycetidae</taxon>
        <taxon>Lecanorales</taxon>
        <taxon>Lecanorineae</taxon>
        <taxon>Parmeliaceae</taxon>
        <taxon>Imshaugia</taxon>
    </lineage>
</organism>
<dbReference type="AlphaFoldDB" id="A0A8H3IHY0"/>
<protein>
    <submittedName>
        <fullName evidence="1">Uncharacterized protein</fullName>
    </submittedName>
</protein>
<evidence type="ECO:0000313" key="1">
    <source>
        <dbReference type="EMBL" id="CAF9928672.1"/>
    </source>
</evidence>
<accession>A0A8H3IHY0</accession>
<keyword evidence="2" id="KW-1185">Reference proteome</keyword>
<name>A0A8H3IHY0_9LECA</name>
<dbReference type="OrthoDB" id="414418at2759"/>